<evidence type="ECO:0000313" key="1">
    <source>
        <dbReference type="EMBL" id="MET3634088.1"/>
    </source>
</evidence>
<name>A0ABV2JE87_9STRE</name>
<proteinExistence type="predicted"/>
<reference evidence="1 2" key="1">
    <citation type="submission" date="2024-06" db="EMBL/GenBank/DDBJ databases">
        <title>Genomic Encyclopedia of Type Strains, Phase IV (KMG-IV): sequencing the most valuable type-strain genomes for metagenomic binning, comparative biology and taxonomic classification.</title>
        <authorList>
            <person name="Goeker M."/>
        </authorList>
    </citation>
    <scope>NUCLEOTIDE SEQUENCE [LARGE SCALE GENOMIC DNA]</scope>
    <source>
        <strain evidence="1 2">DSM 28302</strain>
    </source>
</reference>
<dbReference type="EMBL" id="JBEPLN010000009">
    <property type="protein sequence ID" value="MET3634088.1"/>
    <property type="molecule type" value="Genomic_DNA"/>
</dbReference>
<sequence>MMNLWDDHGIKPVIDIRNMWKDGEETRLLGDYKNVVHNFKGNVYCHCPISGKQREMANGGFEKDRGTLKKLIDKLTCVLIIDEENKKGTKKLLLDPYV</sequence>
<accession>A0ABV2JE87</accession>
<gene>
    <name evidence="1" type="ORF">ABID28_000725</name>
</gene>
<organism evidence="1 2">
    <name type="scientific">Streptococcus porcorum</name>
    <dbReference type="NCBI Taxonomy" id="701526"/>
    <lineage>
        <taxon>Bacteria</taxon>
        <taxon>Bacillati</taxon>
        <taxon>Bacillota</taxon>
        <taxon>Bacilli</taxon>
        <taxon>Lactobacillales</taxon>
        <taxon>Streptococcaceae</taxon>
        <taxon>Streptococcus</taxon>
    </lineage>
</organism>
<comment type="caution">
    <text evidence="1">The sequence shown here is derived from an EMBL/GenBank/DDBJ whole genome shotgun (WGS) entry which is preliminary data.</text>
</comment>
<evidence type="ECO:0000313" key="2">
    <source>
        <dbReference type="Proteomes" id="UP001549037"/>
    </source>
</evidence>
<dbReference type="Proteomes" id="UP001549037">
    <property type="component" value="Unassembled WGS sequence"/>
</dbReference>
<protein>
    <submittedName>
        <fullName evidence="1">Uncharacterized protein</fullName>
    </submittedName>
</protein>
<keyword evidence="2" id="KW-1185">Reference proteome</keyword>
<dbReference type="RefSeq" id="WP_049949269.1">
    <property type="nucleotide sequence ID" value="NZ_JBEPLN010000009.1"/>
</dbReference>